<dbReference type="PANTHER" id="PTHR22538:SF0">
    <property type="entry name" value="CILIA- AND FLAGELLA-ASSOCIATED PROTEIN 74"/>
    <property type="match status" value="1"/>
</dbReference>
<feature type="compositionally biased region" description="Basic and acidic residues" evidence="2">
    <location>
        <begin position="822"/>
        <end position="833"/>
    </location>
</feature>
<feature type="compositionally biased region" description="Basic and acidic residues" evidence="2">
    <location>
        <begin position="121"/>
        <end position="140"/>
    </location>
</feature>
<feature type="compositionally biased region" description="Basic and acidic residues" evidence="2">
    <location>
        <begin position="50"/>
        <end position="70"/>
    </location>
</feature>
<dbReference type="InterPro" id="IPR056307">
    <property type="entry name" value="Ig-CFAP74_3rd"/>
</dbReference>
<feature type="region of interest" description="Disordered" evidence="2">
    <location>
        <begin position="1234"/>
        <end position="1304"/>
    </location>
</feature>
<dbReference type="Pfam" id="PF24798">
    <property type="entry name" value="Ig-CFAP74_4th"/>
    <property type="match status" value="1"/>
</dbReference>
<feature type="domain" description="CFAP74 third Ig-like" evidence="4">
    <location>
        <begin position="922"/>
        <end position="1033"/>
    </location>
</feature>
<dbReference type="Gene3D" id="2.60.40.10">
    <property type="entry name" value="Immunoglobulins"/>
    <property type="match status" value="5"/>
</dbReference>
<dbReference type="OrthoDB" id="545169at2759"/>
<dbReference type="Pfam" id="PF24770">
    <property type="entry name" value="Ig-CFAP74_2"/>
    <property type="match status" value="1"/>
</dbReference>
<feature type="region of interest" description="Disordered" evidence="2">
    <location>
        <begin position="765"/>
        <end position="842"/>
    </location>
</feature>
<dbReference type="Pfam" id="PF24771">
    <property type="entry name" value="Ig_CFAP74_1st"/>
    <property type="match status" value="1"/>
</dbReference>
<comment type="caution">
    <text evidence="6">The sequence shown here is derived from an EMBL/GenBank/DDBJ whole genome shotgun (WGS) entry which is preliminary data.</text>
</comment>
<dbReference type="InterPro" id="IPR056306">
    <property type="entry name" value="Ig-CFAP74_2nd"/>
</dbReference>
<evidence type="ECO:0000259" key="5">
    <source>
        <dbReference type="Pfam" id="PF24798"/>
    </source>
</evidence>
<feature type="coiled-coil region" evidence="1">
    <location>
        <begin position="202"/>
        <end position="236"/>
    </location>
</feature>
<dbReference type="Proteomes" id="UP000677803">
    <property type="component" value="Unassembled WGS sequence"/>
</dbReference>
<feature type="region of interest" description="Disordered" evidence="2">
    <location>
        <begin position="403"/>
        <end position="423"/>
    </location>
</feature>
<evidence type="ECO:0000313" key="6">
    <source>
        <dbReference type="EMBL" id="CAG6021156.1"/>
    </source>
</evidence>
<evidence type="ECO:0000313" key="7">
    <source>
        <dbReference type="Proteomes" id="UP000677803"/>
    </source>
</evidence>
<keyword evidence="1" id="KW-0175">Coiled coil</keyword>
<feature type="domain" description="CFAP74 second Ig-like" evidence="3">
    <location>
        <begin position="726"/>
        <end position="920"/>
    </location>
</feature>
<dbReference type="EMBL" id="CAJRST010041110">
    <property type="protein sequence ID" value="CAG6021156.1"/>
    <property type="molecule type" value="Genomic_DNA"/>
</dbReference>
<organism evidence="6 7">
    <name type="scientific">Menidia menidia</name>
    <name type="common">Atlantic silverside</name>
    <dbReference type="NCBI Taxonomy" id="238744"/>
    <lineage>
        <taxon>Eukaryota</taxon>
        <taxon>Metazoa</taxon>
        <taxon>Chordata</taxon>
        <taxon>Craniata</taxon>
        <taxon>Vertebrata</taxon>
        <taxon>Euteleostomi</taxon>
        <taxon>Actinopterygii</taxon>
        <taxon>Neopterygii</taxon>
        <taxon>Teleostei</taxon>
        <taxon>Neoteleostei</taxon>
        <taxon>Acanthomorphata</taxon>
        <taxon>Ovalentaria</taxon>
        <taxon>Atherinomorphae</taxon>
        <taxon>Atheriniformes</taxon>
        <taxon>Atherinopsidae</taxon>
        <taxon>Menidiinae</taxon>
        <taxon>Menidia</taxon>
    </lineage>
</organism>
<dbReference type="Pfam" id="PF24778">
    <property type="entry name" value="Ig-CFAP74_3rd"/>
    <property type="match status" value="1"/>
</dbReference>
<sequence length="1761" mass="197453">MDRESLQFLFYCAVVDKVKCGCAAGAAGAGADADADPMTRSIPSTSAFQERTRAGITREGEEGDNSRSKAADPSPLLSPVIQQQRRKRRKSVAQTGEMDAEEEGPSDLTSGSCRQLCVHPSRAEATEDGDSGKEAFKDEEPALPPDLEWLEELYEEDNGDGDLAPAADIDKKRSYAETARMFKLRRNLDQLDCFHRQKEHDVLKAREKLKLCRQNVEHLLEQREKLEREIEKQKATENSVALFRLRAQHKQLCQHLHDEEELEGHISTELRQQELQLSEMEVELGRAALLRQEVKEEEQLFQVLKAQKAATRLQQARKVSQNLQHKMGHLREQAMQKEEPECQRKIEESQATRRVAAKYLKQTIKRIHQQAAEKERQNRELMEKRMQAVKTLKSNIEANQENLRAQQSRAKADAQRKEWQQRQLRESLQAQGINSIKHMYQQKQLEETKRKQEEFEESQKSKRLEIVAKILQEDKLRKSSKRDQPQPLRLSTTPKFLSMRREKERLLFNLHPTPPSGAEEAATHLLGKVSHSSSSSSASSDAENLEELEEVIQEDVDHQSLADTLAEPEFSGLWDQDYKKQITEKAPVGKEEKKDYPLLAGGNLNTNSKIINGKELKGPPFISKPEVILFKDFEVGKVYKKKIVLTNISYSVNHCRFLGISAQLKDILTINFEPPGSLSTGMSCDMQAIFQPMINMDLEGEIQFVSVVGPFCVPVRCTIKKCRPEVDSQLIDFGSHIVGQTISRTITLTNKGALASFFSLDTSPCPSPETSHVQMPSQDTCSENTTSHNEGSSASLDAEEVQAKQESQDPTEASQQEQTVRNPEDDPKAHLSSDENSQIDHTPSEIHDIRLGHLHRLVFPIDYNKFRVREGEIGPFESIKLEVIFNPTIPGETTLDFYIRFSDTNTKPIPIQVRGVAVSVPVWVVHPNINLKICMFDRLYQDSIVVQSRANTALKLTFEVCPEMKKHMEILPKMGFIQAQSSFNAQLKFMPRRSLSQHAGKFFDSDTGVLEVPMKVQVAGQVQPAHFTLQAILSSSELQFSRPEVDFGWCSIYQSVRSSVRLTNLSLLPQDFGFLDVPEFIEVQPNDGFGTLLPQETLDIDLIFSAREAKEYHFQLCCKSGINRDFLLSCRAVGVQPPLELSHSLVEFGATAVGDQSTAVLHLIHAQTKQTRPKQSVTPEGRENQTFGVPRLFCFTLPEESDISITPSAGRLHPGERCPVQVMFRPRLSDHKIKEEVLHRRDQAKMRREKELERNRQAKREEVQQEPTKGKRPSVNPKNTQALEEPKTVEPIESPDQAEIQPGSKEYEEVKASLLCSFSQRYREYTIPCFVSDQDLPETDRQAQAAWSPMNTLYLKLRCPAVQPPLVVTSNNGNNVIDFHQVVVGEKVVKRFTVQNISKESLELKSSVLDINCTFSLLNALRCIRPGEKHTLVLAFSPTQGKKYCDVLEVQCQKMILVMTLRGEGVAPSVTLSHTGGLLDLGYVLEKETTSQRVQLENSSAMAVGFSVLLASQSLSRHQDGADCVALILDGYRGSQVQPTVGTQNLSGLSVFSVVPLEGSIGPGQSQDITITFQPDHPSVYYSDRLTIELKNKSKVCVMDLKGAASSHNMYLHGGDLLTVPIESLLPSFGPSQPQPTESKVVESPSIPVLVTLRASFSAGVLTPAVRELQVGCIRSMHTSKKSGEFYWDNVASLQQQGFAVEPIKGSVDAGQKRTTTITWTPQSGYKPFDVVQTCVPLTVKGDEKTIYKVTLMALVSTTAG</sequence>
<keyword evidence="7" id="KW-1185">Reference proteome</keyword>
<proteinExistence type="predicted"/>
<feature type="compositionally biased region" description="Basic and acidic residues" evidence="2">
    <location>
        <begin position="410"/>
        <end position="423"/>
    </location>
</feature>
<feature type="compositionally biased region" description="Polar residues" evidence="2">
    <location>
        <begin position="765"/>
        <end position="795"/>
    </location>
</feature>
<evidence type="ECO:0000256" key="2">
    <source>
        <dbReference type="SAM" id="MobiDB-lite"/>
    </source>
</evidence>
<accession>A0A8S4BXN7</accession>
<feature type="compositionally biased region" description="Polar residues" evidence="2">
    <location>
        <begin position="808"/>
        <end position="821"/>
    </location>
</feature>
<protein>
    <submittedName>
        <fullName evidence="6">(Atlantic silverside) hypothetical protein</fullName>
    </submittedName>
</protein>
<feature type="coiled-coil region" evidence="1">
    <location>
        <begin position="277"/>
        <end position="333"/>
    </location>
</feature>
<reference evidence="6" key="1">
    <citation type="submission" date="2021-05" db="EMBL/GenBank/DDBJ databases">
        <authorList>
            <person name="Tigano A."/>
        </authorList>
    </citation>
    <scope>NUCLEOTIDE SEQUENCE</scope>
</reference>
<evidence type="ECO:0000259" key="3">
    <source>
        <dbReference type="Pfam" id="PF24770"/>
    </source>
</evidence>
<dbReference type="PANTHER" id="PTHR22538">
    <property type="entry name" value="CILIA- AND FLAGELLA-ASSOCIATED PROTEIN 74"/>
    <property type="match status" value="1"/>
</dbReference>
<feature type="region of interest" description="Disordered" evidence="2">
    <location>
        <begin position="27"/>
        <end position="142"/>
    </location>
</feature>
<evidence type="ECO:0000256" key="1">
    <source>
        <dbReference type="SAM" id="Coils"/>
    </source>
</evidence>
<name>A0A8S4BXN7_9TELE</name>
<evidence type="ECO:0000259" key="4">
    <source>
        <dbReference type="Pfam" id="PF24778"/>
    </source>
</evidence>
<dbReference type="InterPro" id="IPR056310">
    <property type="entry name" value="Ig-CFAP74_4th"/>
</dbReference>
<gene>
    <name evidence="6" type="ORF">MMEN_LOCUS21374</name>
</gene>
<feature type="compositionally biased region" description="Basic and acidic residues" evidence="2">
    <location>
        <begin position="1234"/>
        <end position="1263"/>
    </location>
</feature>
<feature type="domain" description="CFAP74 fourth Ig-like" evidence="5">
    <location>
        <begin position="1040"/>
        <end position="1134"/>
    </location>
</feature>
<dbReference type="InterPro" id="IPR013783">
    <property type="entry name" value="Ig-like_fold"/>
</dbReference>